<comment type="caution">
    <text evidence="12">The sequence shown here is derived from an EMBL/GenBank/DDBJ whole genome shotgun (WGS) entry which is preliminary data.</text>
</comment>
<keyword evidence="5" id="KW-0997">Cell inner membrane</keyword>
<dbReference type="GO" id="GO:0140359">
    <property type="term" value="F:ABC-type transporter activity"/>
    <property type="evidence" value="ECO:0007669"/>
    <property type="project" value="InterPro"/>
</dbReference>
<dbReference type="GO" id="GO:0043190">
    <property type="term" value="C:ATP-binding cassette (ABC) transporter complex"/>
    <property type="evidence" value="ECO:0007669"/>
    <property type="project" value="InterPro"/>
</dbReference>
<dbReference type="PRINTS" id="PR00164">
    <property type="entry name" value="ABC2TRNSPORT"/>
</dbReference>
<feature type="transmembrane region" description="Helical" evidence="10">
    <location>
        <begin position="35"/>
        <end position="56"/>
    </location>
</feature>
<evidence type="ECO:0000256" key="9">
    <source>
        <dbReference type="ARBA" id="ARBA00023251"/>
    </source>
</evidence>
<dbReference type="InterPro" id="IPR013525">
    <property type="entry name" value="ABC2_TM"/>
</dbReference>
<evidence type="ECO:0000256" key="10">
    <source>
        <dbReference type="RuleBase" id="RU361157"/>
    </source>
</evidence>
<sequence>MITYIKELYGTRELLANLTMRDVKGKYRRTILGQLWSLINPLATMLVYTLVFSLLFKANPPPGNPSGIDAYPIWLMCGLLPWNFFNQVVHGSMSSITGGANLIKKVYFPRMNLPFAVVGSTGFTWLNEMGLLLVIILLFGGWPLFWIPAILVLMALLAIFSVGIGMMLAILNVHFRDTEHFVSIALRLMMYLTPILYPISVVEALARSHGAWILHLYELNPIEHFITAFRNLMYDNRWPELSDSLWCVFSALIVFALGFVIFMRNEKRLAMLL</sequence>
<dbReference type="PANTHER" id="PTHR30413">
    <property type="entry name" value="INNER MEMBRANE TRANSPORT PERMEASE"/>
    <property type="match status" value="1"/>
</dbReference>
<protein>
    <recommendedName>
        <fullName evidence="10">Transport permease protein</fullName>
    </recommendedName>
</protein>
<gene>
    <name evidence="12" type="ORF">GCM10017584_05400</name>
</gene>
<dbReference type="AlphaFoldDB" id="A0A9W6H7U6"/>
<feature type="transmembrane region" description="Helical" evidence="10">
    <location>
        <begin position="145"/>
        <end position="169"/>
    </location>
</feature>
<name>A0A9W6H7U6_9MICO</name>
<comment type="subcellular location">
    <subcellularLocation>
        <location evidence="1">Cell inner membrane</location>
        <topology evidence="1">Multi-pass membrane protein</topology>
    </subcellularLocation>
    <subcellularLocation>
        <location evidence="10">Cell membrane</location>
        <topology evidence="10">Multi-pass membrane protein</topology>
    </subcellularLocation>
</comment>
<evidence type="ECO:0000313" key="12">
    <source>
        <dbReference type="EMBL" id="GLJ74967.1"/>
    </source>
</evidence>
<dbReference type="PANTHER" id="PTHR30413:SF8">
    <property type="entry name" value="TRANSPORT PERMEASE PROTEIN"/>
    <property type="match status" value="1"/>
</dbReference>
<feature type="transmembrane region" description="Helical" evidence="10">
    <location>
        <begin position="68"/>
        <end position="85"/>
    </location>
</feature>
<reference evidence="12" key="1">
    <citation type="journal article" date="2014" name="Int. J. Syst. Evol. Microbiol.">
        <title>Complete genome sequence of Corynebacterium casei LMG S-19264T (=DSM 44701T), isolated from a smear-ripened cheese.</title>
        <authorList>
            <consortium name="US DOE Joint Genome Institute (JGI-PGF)"/>
            <person name="Walter F."/>
            <person name="Albersmeier A."/>
            <person name="Kalinowski J."/>
            <person name="Ruckert C."/>
        </authorList>
    </citation>
    <scope>NUCLEOTIDE SEQUENCE</scope>
    <source>
        <strain evidence="12">VKM Ac-1401</strain>
    </source>
</reference>
<keyword evidence="6 10" id="KW-0812">Transmembrane</keyword>
<feature type="transmembrane region" description="Helical" evidence="10">
    <location>
        <begin position="113"/>
        <end position="139"/>
    </location>
</feature>
<evidence type="ECO:0000259" key="11">
    <source>
        <dbReference type="PROSITE" id="PS51012"/>
    </source>
</evidence>
<organism evidence="12 13">
    <name type="scientific">Leifsonia poae</name>
    <dbReference type="NCBI Taxonomy" id="110933"/>
    <lineage>
        <taxon>Bacteria</taxon>
        <taxon>Bacillati</taxon>
        <taxon>Actinomycetota</taxon>
        <taxon>Actinomycetes</taxon>
        <taxon>Micrococcales</taxon>
        <taxon>Microbacteriaceae</taxon>
        <taxon>Leifsonia</taxon>
    </lineage>
</organism>
<dbReference type="Pfam" id="PF01061">
    <property type="entry name" value="ABC2_membrane"/>
    <property type="match status" value="1"/>
</dbReference>
<keyword evidence="7 10" id="KW-1133">Transmembrane helix</keyword>
<keyword evidence="4 10" id="KW-1003">Cell membrane</keyword>
<dbReference type="GO" id="GO:0015920">
    <property type="term" value="P:lipopolysaccharide transport"/>
    <property type="evidence" value="ECO:0007669"/>
    <property type="project" value="TreeGrafter"/>
</dbReference>
<dbReference type="InterPro" id="IPR000412">
    <property type="entry name" value="ABC_2_transport"/>
</dbReference>
<evidence type="ECO:0000256" key="2">
    <source>
        <dbReference type="ARBA" id="ARBA00007783"/>
    </source>
</evidence>
<proteinExistence type="inferred from homology"/>
<feature type="transmembrane region" description="Helical" evidence="10">
    <location>
        <begin position="181"/>
        <end position="199"/>
    </location>
</feature>
<dbReference type="EMBL" id="BSEN01000001">
    <property type="protein sequence ID" value="GLJ74967.1"/>
    <property type="molecule type" value="Genomic_DNA"/>
</dbReference>
<evidence type="ECO:0000256" key="6">
    <source>
        <dbReference type="ARBA" id="ARBA00022692"/>
    </source>
</evidence>
<evidence type="ECO:0000256" key="8">
    <source>
        <dbReference type="ARBA" id="ARBA00023136"/>
    </source>
</evidence>
<evidence type="ECO:0000256" key="1">
    <source>
        <dbReference type="ARBA" id="ARBA00004429"/>
    </source>
</evidence>
<feature type="transmembrane region" description="Helical" evidence="10">
    <location>
        <begin position="243"/>
        <end position="263"/>
    </location>
</feature>
<comment type="similarity">
    <text evidence="2 10">Belongs to the ABC-2 integral membrane protein family.</text>
</comment>
<evidence type="ECO:0000313" key="13">
    <source>
        <dbReference type="Proteomes" id="UP001142372"/>
    </source>
</evidence>
<accession>A0A9W6H7U6</accession>
<keyword evidence="3 10" id="KW-0813">Transport</keyword>
<dbReference type="GO" id="GO:0046677">
    <property type="term" value="P:response to antibiotic"/>
    <property type="evidence" value="ECO:0007669"/>
    <property type="project" value="UniProtKB-KW"/>
</dbReference>
<dbReference type="PROSITE" id="PS51012">
    <property type="entry name" value="ABC_TM2"/>
    <property type="match status" value="1"/>
</dbReference>
<dbReference type="Proteomes" id="UP001142372">
    <property type="component" value="Unassembled WGS sequence"/>
</dbReference>
<evidence type="ECO:0000256" key="5">
    <source>
        <dbReference type="ARBA" id="ARBA00022519"/>
    </source>
</evidence>
<keyword evidence="9" id="KW-0046">Antibiotic resistance</keyword>
<reference evidence="12" key="2">
    <citation type="submission" date="2023-01" db="EMBL/GenBank/DDBJ databases">
        <authorList>
            <person name="Sun Q."/>
            <person name="Evtushenko L."/>
        </authorList>
    </citation>
    <scope>NUCLEOTIDE SEQUENCE</scope>
    <source>
        <strain evidence="12">VKM Ac-1401</strain>
    </source>
</reference>
<evidence type="ECO:0000256" key="7">
    <source>
        <dbReference type="ARBA" id="ARBA00022989"/>
    </source>
</evidence>
<feature type="domain" description="ABC transmembrane type-2" evidence="11">
    <location>
        <begin position="32"/>
        <end position="265"/>
    </location>
</feature>
<dbReference type="RefSeq" id="WP_271175641.1">
    <property type="nucleotide sequence ID" value="NZ_BAAAJO010000001.1"/>
</dbReference>
<keyword evidence="13" id="KW-1185">Reference proteome</keyword>
<keyword evidence="8 10" id="KW-0472">Membrane</keyword>
<evidence type="ECO:0000256" key="3">
    <source>
        <dbReference type="ARBA" id="ARBA00022448"/>
    </source>
</evidence>
<dbReference type="InterPro" id="IPR047817">
    <property type="entry name" value="ABC2_TM_bact-type"/>
</dbReference>
<evidence type="ECO:0000256" key="4">
    <source>
        <dbReference type="ARBA" id="ARBA00022475"/>
    </source>
</evidence>